<dbReference type="PROSITE" id="PS50932">
    <property type="entry name" value="HTH_LACI_2"/>
    <property type="match status" value="1"/>
</dbReference>
<dbReference type="GO" id="GO:0003700">
    <property type="term" value="F:DNA-binding transcription factor activity"/>
    <property type="evidence" value="ECO:0007669"/>
    <property type="project" value="TreeGrafter"/>
</dbReference>
<name>A0A2B5H9B1_9BACI</name>
<dbReference type="AlphaFoldDB" id="A0A2B5H9B1"/>
<dbReference type="InterPro" id="IPR000843">
    <property type="entry name" value="HTH_LacI"/>
</dbReference>
<dbReference type="PANTHER" id="PTHR30146">
    <property type="entry name" value="LACI-RELATED TRANSCRIPTIONAL REPRESSOR"/>
    <property type="match status" value="1"/>
</dbReference>
<dbReference type="Gene3D" id="3.40.50.2300">
    <property type="match status" value="2"/>
</dbReference>
<dbReference type="Proteomes" id="UP000219775">
    <property type="component" value="Unassembled WGS sequence"/>
</dbReference>
<keyword evidence="1" id="KW-0805">Transcription regulation</keyword>
<comment type="caution">
    <text evidence="4">The sequence shown here is derived from an EMBL/GenBank/DDBJ whole genome shotgun (WGS) entry which is preliminary data.</text>
</comment>
<dbReference type="CDD" id="cd01392">
    <property type="entry name" value="HTH_LacI"/>
    <property type="match status" value="1"/>
</dbReference>
<evidence type="ECO:0000256" key="3">
    <source>
        <dbReference type="ARBA" id="ARBA00023163"/>
    </source>
</evidence>
<dbReference type="SMART" id="SM00354">
    <property type="entry name" value="HTH_LACI"/>
    <property type="match status" value="1"/>
</dbReference>
<dbReference type="Pfam" id="PF00356">
    <property type="entry name" value="LacI"/>
    <property type="match status" value="1"/>
</dbReference>
<protein>
    <submittedName>
        <fullName evidence="4">LacI family transcriptional regulator</fullName>
    </submittedName>
</protein>
<dbReference type="GO" id="GO:0000976">
    <property type="term" value="F:transcription cis-regulatory region binding"/>
    <property type="evidence" value="ECO:0007669"/>
    <property type="project" value="TreeGrafter"/>
</dbReference>
<sequence>MANIKQIAKTAGVSITTVSRVLNDHPYVSDEKRNRVLDAIEELNYAKNINAVHLIKGKTFTIGVMLPFINLPYFSTIIEGIGNEALAVGYHINLCQTNYDSKEELRVLEMMKMKQFDGMIICSRTSSWETIEPYAKFAPIISCEKMAHPLISSVYVDHYEGFRIGTEYLLHKGHNRIGVCLARENSANTKQRKQAFFDTLHSSGKMAHQDWMFYQCYTMKDGSKVMQNILKMKKRPTAIFAANDQVAAGLLTEAKKQGLRVPDDIAILGFDNHEVSEALEITTIEHPGLSMGFHAFSMFYKQMQNEQMTNDSKELSFRLIERQTV</sequence>
<dbReference type="PANTHER" id="PTHR30146:SF105">
    <property type="entry name" value="CATABOLITE CONTROL PROTEIN B"/>
    <property type="match status" value="1"/>
</dbReference>
<keyword evidence="3" id="KW-0804">Transcription</keyword>
<dbReference type="InterPro" id="IPR001761">
    <property type="entry name" value="Peripla_BP/Lac1_sug-bd_dom"/>
</dbReference>
<dbReference type="PRINTS" id="PR00036">
    <property type="entry name" value="HTHLACI"/>
</dbReference>
<evidence type="ECO:0000313" key="4">
    <source>
        <dbReference type="EMBL" id="PEM69828.1"/>
    </source>
</evidence>
<evidence type="ECO:0000256" key="1">
    <source>
        <dbReference type="ARBA" id="ARBA00023015"/>
    </source>
</evidence>
<keyword evidence="2" id="KW-0238">DNA-binding</keyword>
<evidence type="ECO:0000256" key="2">
    <source>
        <dbReference type="ARBA" id="ARBA00023125"/>
    </source>
</evidence>
<dbReference type="Pfam" id="PF00532">
    <property type="entry name" value="Peripla_BP_1"/>
    <property type="match status" value="1"/>
</dbReference>
<dbReference type="InterPro" id="IPR010982">
    <property type="entry name" value="Lambda_DNA-bd_dom_sf"/>
</dbReference>
<organism evidence="4 5">
    <name type="scientific">Bacillus pseudomycoides</name>
    <dbReference type="NCBI Taxonomy" id="64104"/>
    <lineage>
        <taxon>Bacteria</taxon>
        <taxon>Bacillati</taxon>
        <taxon>Bacillota</taxon>
        <taxon>Bacilli</taxon>
        <taxon>Bacillales</taxon>
        <taxon>Bacillaceae</taxon>
        <taxon>Bacillus</taxon>
        <taxon>Bacillus cereus group</taxon>
    </lineage>
</organism>
<accession>A0A2B5H9B1</accession>
<reference evidence="4 5" key="1">
    <citation type="submission" date="2017-09" db="EMBL/GenBank/DDBJ databases">
        <title>Large-scale bioinformatics analysis of Bacillus genomes uncovers conserved roles of natural products in bacterial physiology.</title>
        <authorList>
            <consortium name="Agbiome Team Llc"/>
            <person name="Bleich R.M."/>
            <person name="Grubbs K.J."/>
            <person name="Santa Maria K.C."/>
            <person name="Allen S.E."/>
            <person name="Farag S."/>
            <person name="Shank E.A."/>
            <person name="Bowers A."/>
        </authorList>
    </citation>
    <scope>NUCLEOTIDE SEQUENCE [LARGE SCALE GENOMIC DNA]</scope>
    <source>
        <strain evidence="4 5">AFS009893</strain>
    </source>
</reference>
<dbReference type="Gene3D" id="1.10.260.40">
    <property type="entry name" value="lambda repressor-like DNA-binding domains"/>
    <property type="match status" value="1"/>
</dbReference>
<dbReference type="SUPFAM" id="SSF47413">
    <property type="entry name" value="lambda repressor-like DNA-binding domains"/>
    <property type="match status" value="1"/>
</dbReference>
<dbReference type="SUPFAM" id="SSF53822">
    <property type="entry name" value="Periplasmic binding protein-like I"/>
    <property type="match status" value="1"/>
</dbReference>
<proteinExistence type="predicted"/>
<gene>
    <name evidence="4" type="ORF">CN613_10530</name>
</gene>
<dbReference type="InterPro" id="IPR028082">
    <property type="entry name" value="Peripla_BP_I"/>
</dbReference>
<evidence type="ECO:0000313" key="5">
    <source>
        <dbReference type="Proteomes" id="UP000219775"/>
    </source>
</evidence>
<dbReference type="CDD" id="cd06286">
    <property type="entry name" value="PBP1_CcpB-like"/>
    <property type="match status" value="1"/>
</dbReference>
<dbReference type="RefSeq" id="WP_097846914.1">
    <property type="nucleotide sequence ID" value="NZ_NUBH01000036.1"/>
</dbReference>
<dbReference type="EMBL" id="NUDP01000037">
    <property type="protein sequence ID" value="PEM69828.1"/>
    <property type="molecule type" value="Genomic_DNA"/>
</dbReference>